<dbReference type="InterPro" id="IPR032466">
    <property type="entry name" value="Metal_Hydrolase"/>
</dbReference>
<dbReference type="Proteomes" id="UP000067434">
    <property type="component" value="Chromosome"/>
</dbReference>
<dbReference type="CDD" id="cd01310">
    <property type="entry name" value="TatD_DNAse"/>
    <property type="match status" value="1"/>
</dbReference>
<dbReference type="AlphaFoldDB" id="A0A0F7FG67"/>
<dbReference type="HOGENOM" id="CLU_031506_5_2_2"/>
<dbReference type="SUPFAM" id="SSF51556">
    <property type="entry name" value="Metallo-dependent hydrolases"/>
    <property type="match status" value="1"/>
</dbReference>
<evidence type="ECO:0000313" key="2">
    <source>
        <dbReference type="EMBL" id="AKG38073.1"/>
    </source>
</evidence>
<organism evidence="2 3">
    <name type="scientific">Infirmifilum uzonense</name>
    <dbReference type="NCBI Taxonomy" id="1550241"/>
    <lineage>
        <taxon>Archaea</taxon>
        <taxon>Thermoproteota</taxon>
        <taxon>Thermoprotei</taxon>
        <taxon>Thermofilales</taxon>
        <taxon>Thermofilaceae</taxon>
        <taxon>Infirmifilum</taxon>
    </lineage>
</organism>
<dbReference type="OrthoDB" id="26412at2157"/>
<dbReference type="Gene3D" id="3.20.20.140">
    <property type="entry name" value="Metal-dependent hydrolases"/>
    <property type="match status" value="1"/>
</dbReference>
<dbReference type="EMBL" id="CP009961">
    <property type="protein sequence ID" value="AKG38073.1"/>
    <property type="molecule type" value="Genomic_DNA"/>
</dbReference>
<dbReference type="RefSeq" id="WP_191118601.1">
    <property type="nucleotide sequence ID" value="NZ_CP009961.1"/>
</dbReference>
<feature type="binding site" evidence="1">
    <location>
        <position position="10"/>
    </location>
    <ligand>
        <name>a divalent metal cation</name>
        <dbReference type="ChEBI" id="CHEBI:60240"/>
        <label>1</label>
    </ligand>
</feature>
<sequence length="244" mass="27545">MTSLVDAHVHLYEFNRKEIEDFISSNMLLVAVAEDYDSSIRNLELRDEFPENVRACVGLHPWNVKQEADALRQLEQINGLLKEADCVGEVGLDLKFTPTTFNLQKQVFQALLDMAVSHSLPLNLHAAGAWSQVFEMLVQRGAKKAIFHWYTGPISLLQEITEKGLYISINASASIQEKSKNIARNTPLHLLLTESDGPYSYRGLNLSPLLIPGLVKLISNLKRIEEGKLTQEIHKNITTLFQKH</sequence>
<dbReference type="InterPro" id="IPR001130">
    <property type="entry name" value="TatD-like"/>
</dbReference>
<dbReference type="PANTHER" id="PTHR46124">
    <property type="entry name" value="D-AMINOACYL-TRNA DEACYLASE"/>
    <property type="match status" value="1"/>
</dbReference>
<feature type="binding site" evidence="1">
    <location>
        <position position="89"/>
    </location>
    <ligand>
        <name>a divalent metal cation</name>
        <dbReference type="ChEBI" id="CHEBI:60240"/>
        <label>1</label>
    </ligand>
</feature>
<dbReference type="Pfam" id="PF01026">
    <property type="entry name" value="TatD_DNase"/>
    <property type="match status" value="1"/>
</dbReference>
<keyword evidence="3" id="KW-1185">Reference proteome</keyword>
<reference evidence="2 3" key="1">
    <citation type="journal article" date="2015" name="Stand. Genomic Sci.">
        <title>Complete genome sequence of and proposal of Thermofilum uzonense sp. nov. a novel hyperthermophilic crenarchaeon and emended description of the genus Thermofilum.</title>
        <authorList>
            <person name="Toshchakov S.V."/>
            <person name="Korzhenkov A.A."/>
            <person name="Samarov N.I."/>
            <person name="Mazunin I.O."/>
            <person name="Mozhey O.I."/>
            <person name="Shmyr I.S."/>
            <person name="Derbikova K.S."/>
            <person name="Taranov E.A."/>
            <person name="Dominova I.N."/>
            <person name="Bonch-Osmolovskaya E.A."/>
            <person name="Patrushev M.V."/>
            <person name="Podosokorskaya O.A."/>
            <person name="Kublanov I.V."/>
        </authorList>
    </citation>
    <scope>NUCLEOTIDE SEQUENCE [LARGE SCALE GENOMIC DNA]</scope>
    <source>
        <strain evidence="2 3">1807-2</strain>
    </source>
</reference>
<evidence type="ECO:0000256" key="1">
    <source>
        <dbReference type="PIRSR" id="PIRSR005902-1"/>
    </source>
</evidence>
<proteinExistence type="predicted"/>
<feature type="binding site" evidence="1">
    <location>
        <position position="196"/>
    </location>
    <ligand>
        <name>a divalent metal cation</name>
        <dbReference type="ChEBI" id="CHEBI:60240"/>
        <label>1</label>
    </ligand>
</feature>
<dbReference type="GO" id="GO:0016788">
    <property type="term" value="F:hydrolase activity, acting on ester bonds"/>
    <property type="evidence" value="ECO:0007669"/>
    <property type="project" value="InterPro"/>
</dbReference>
<accession>A0A0F7FG67</accession>
<feature type="binding site" evidence="1">
    <location>
        <position position="8"/>
    </location>
    <ligand>
        <name>a divalent metal cation</name>
        <dbReference type="ChEBI" id="CHEBI:60240"/>
        <label>1</label>
    </ligand>
</feature>
<keyword evidence="1" id="KW-0479">Metal-binding</keyword>
<dbReference type="KEGG" id="thf:MA03_00510"/>
<name>A0A0F7FG67_9CREN</name>
<protein>
    <submittedName>
        <fullName evidence="2">Uncharacterized protein</fullName>
    </submittedName>
</protein>
<feature type="binding site" evidence="1">
    <location>
        <position position="125"/>
    </location>
    <ligand>
        <name>a divalent metal cation</name>
        <dbReference type="ChEBI" id="CHEBI:60240"/>
        <label>2</label>
    </ligand>
</feature>
<dbReference type="PANTHER" id="PTHR46124:SF2">
    <property type="entry name" value="D-AMINOACYL-TRNA DEACYLASE"/>
    <property type="match status" value="1"/>
</dbReference>
<evidence type="ECO:0000313" key="3">
    <source>
        <dbReference type="Proteomes" id="UP000067434"/>
    </source>
</evidence>
<dbReference type="GeneID" id="25400667"/>
<dbReference type="PIRSF" id="PIRSF005902">
    <property type="entry name" value="DNase_TatD"/>
    <property type="match status" value="1"/>
</dbReference>
<gene>
    <name evidence="2" type="ORF">MA03_00510</name>
</gene>
<dbReference type="PATRIC" id="fig|1550241.5.peg.104"/>
<dbReference type="GO" id="GO:0046872">
    <property type="term" value="F:metal ion binding"/>
    <property type="evidence" value="ECO:0007669"/>
    <property type="project" value="UniProtKB-KW"/>
</dbReference>
<dbReference type="STRING" id="1550241.MA03_00510"/>
<feature type="binding site" evidence="1">
    <location>
        <position position="148"/>
    </location>
    <ligand>
        <name>a divalent metal cation</name>
        <dbReference type="ChEBI" id="CHEBI:60240"/>
        <label>2</label>
    </ligand>
</feature>